<organism evidence="2 3">
    <name type="scientific">Manduca sexta</name>
    <name type="common">Tobacco hawkmoth</name>
    <name type="synonym">Tobacco hornworm</name>
    <dbReference type="NCBI Taxonomy" id="7130"/>
    <lineage>
        <taxon>Eukaryota</taxon>
        <taxon>Metazoa</taxon>
        <taxon>Ecdysozoa</taxon>
        <taxon>Arthropoda</taxon>
        <taxon>Hexapoda</taxon>
        <taxon>Insecta</taxon>
        <taxon>Pterygota</taxon>
        <taxon>Neoptera</taxon>
        <taxon>Endopterygota</taxon>
        <taxon>Lepidoptera</taxon>
        <taxon>Glossata</taxon>
        <taxon>Ditrysia</taxon>
        <taxon>Bombycoidea</taxon>
        <taxon>Sphingidae</taxon>
        <taxon>Sphinginae</taxon>
        <taxon>Sphingini</taxon>
        <taxon>Manduca</taxon>
    </lineage>
</organism>
<evidence type="ECO:0000313" key="2">
    <source>
        <dbReference type="EMBL" id="KAG6441729.1"/>
    </source>
</evidence>
<sequence length="154" mass="18168">MCNYRNQLFRGQPISTVLLSDSTKLPSKRAMWSEENLRAAMEAITEGKMSQYAAAEFYNIPRTTLRDHLLSGSTVKRTGRYPTLNREQEKQLLNRLRDKNKRLKLTTKMICREAFIFCEEYNLKHNFNKNIGLAGRDWLKPFLERHPEIFIVQK</sequence>
<accession>A0A921YM55</accession>
<dbReference type="EMBL" id="JH668288">
    <property type="protein sequence ID" value="KAG6441729.1"/>
    <property type="molecule type" value="Genomic_DNA"/>
</dbReference>
<dbReference type="GO" id="GO:0003677">
    <property type="term" value="F:DNA binding"/>
    <property type="evidence" value="ECO:0007669"/>
    <property type="project" value="InterPro"/>
</dbReference>
<protein>
    <recommendedName>
        <fullName evidence="1">HTH psq-type domain-containing protein</fullName>
    </recommendedName>
</protein>
<evidence type="ECO:0000259" key="1">
    <source>
        <dbReference type="Pfam" id="PF05225"/>
    </source>
</evidence>
<proteinExistence type="predicted"/>
<gene>
    <name evidence="2" type="ORF">O3G_MSEX002003</name>
</gene>
<reference evidence="2" key="1">
    <citation type="journal article" date="2016" name="Insect Biochem. Mol. Biol.">
        <title>Multifaceted biological insights from a draft genome sequence of the tobacco hornworm moth, Manduca sexta.</title>
        <authorList>
            <person name="Kanost M.R."/>
            <person name="Arrese E.L."/>
            <person name="Cao X."/>
            <person name="Chen Y.R."/>
            <person name="Chellapilla S."/>
            <person name="Goldsmith M.R."/>
            <person name="Grosse-Wilde E."/>
            <person name="Heckel D.G."/>
            <person name="Herndon N."/>
            <person name="Jiang H."/>
            <person name="Papanicolaou A."/>
            <person name="Qu J."/>
            <person name="Soulages J.L."/>
            <person name="Vogel H."/>
            <person name="Walters J."/>
            <person name="Waterhouse R.M."/>
            <person name="Ahn S.J."/>
            <person name="Almeida F.C."/>
            <person name="An C."/>
            <person name="Aqrawi P."/>
            <person name="Bretschneider A."/>
            <person name="Bryant W.B."/>
            <person name="Bucks S."/>
            <person name="Chao H."/>
            <person name="Chevignon G."/>
            <person name="Christen J.M."/>
            <person name="Clarke D.F."/>
            <person name="Dittmer N.T."/>
            <person name="Ferguson L.C.F."/>
            <person name="Garavelou S."/>
            <person name="Gordon K.H.J."/>
            <person name="Gunaratna R.T."/>
            <person name="Han Y."/>
            <person name="Hauser F."/>
            <person name="He Y."/>
            <person name="Heidel-Fischer H."/>
            <person name="Hirsh A."/>
            <person name="Hu Y."/>
            <person name="Jiang H."/>
            <person name="Kalra D."/>
            <person name="Klinner C."/>
            <person name="Konig C."/>
            <person name="Kovar C."/>
            <person name="Kroll A.R."/>
            <person name="Kuwar S.S."/>
            <person name="Lee S.L."/>
            <person name="Lehman R."/>
            <person name="Li K."/>
            <person name="Li Z."/>
            <person name="Liang H."/>
            <person name="Lovelace S."/>
            <person name="Lu Z."/>
            <person name="Mansfield J.H."/>
            <person name="McCulloch K.J."/>
            <person name="Mathew T."/>
            <person name="Morton B."/>
            <person name="Muzny D.M."/>
            <person name="Neunemann D."/>
            <person name="Ongeri F."/>
            <person name="Pauchet Y."/>
            <person name="Pu L.L."/>
            <person name="Pyrousis I."/>
            <person name="Rao X.J."/>
            <person name="Redding A."/>
            <person name="Roesel C."/>
            <person name="Sanchez-Gracia A."/>
            <person name="Schaack S."/>
            <person name="Shukla A."/>
            <person name="Tetreau G."/>
            <person name="Wang Y."/>
            <person name="Xiong G.H."/>
            <person name="Traut W."/>
            <person name="Walsh T.K."/>
            <person name="Worley K.C."/>
            <person name="Wu D."/>
            <person name="Wu W."/>
            <person name="Wu Y.Q."/>
            <person name="Zhang X."/>
            <person name="Zou Z."/>
            <person name="Zucker H."/>
            <person name="Briscoe A.D."/>
            <person name="Burmester T."/>
            <person name="Clem R.J."/>
            <person name="Feyereisen R."/>
            <person name="Grimmelikhuijzen C.J.P."/>
            <person name="Hamodrakas S.J."/>
            <person name="Hansson B.S."/>
            <person name="Huguet E."/>
            <person name="Jermiin L.S."/>
            <person name="Lan Q."/>
            <person name="Lehman H.K."/>
            <person name="Lorenzen M."/>
            <person name="Merzendorfer H."/>
            <person name="Michalopoulos I."/>
            <person name="Morton D.B."/>
            <person name="Muthukrishnan S."/>
            <person name="Oakeshott J.G."/>
            <person name="Palmer W."/>
            <person name="Park Y."/>
            <person name="Passarelli A.L."/>
            <person name="Rozas J."/>
            <person name="Schwartz L.M."/>
            <person name="Smith W."/>
            <person name="Southgate A."/>
            <person name="Vilcinskas A."/>
            <person name="Vogt R."/>
            <person name="Wang P."/>
            <person name="Werren J."/>
            <person name="Yu X.Q."/>
            <person name="Zhou J.J."/>
            <person name="Brown S.J."/>
            <person name="Scherer S.E."/>
            <person name="Richards S."/>
            <person name="Blissard G.W."/>
        </authorList>
    </citation>
    <scope>NUCLEOTIDE SEQUENCE</scope>
</reference>
<dbReference type="Pfam" id="PF05225">
    <property type="entry name" value="HTH_psq"/>
    <property type="match status" value="1"/>
</dbReference>
<feature type="domain" description="HTH psq-type" evidence="1">
    <location>
        <begin position="33"/>
        <end position="70"/>
    </location>
</feature>
<dbReference type="AlphaFoldDB" id="A0A921YM55"/>
<dbReference type="Proteomes" id="UP000791440">
    <property type="component" value="Unassembled WGS sequence"/>
</dbReference>
<evidence type="ECO:0000313" key="3">
    <source>
        <dbReference type="Proteomes" id="UP000791440"/>
    </source>
</evidence>
<comment type="caution">
    <text evidence="2">The sequence shown here is derived from an EMBL/GenBank/DDBJ whole genome shotgun (WGS) entry which is preliminary data.</text>
</comment>
<dbReference type="InterPro" id="IPR007889">
    <property type="entry name" value="HTH_Psq"/>
</dbReference>
<keyword evidence="3" id="KW-1185">Reference proteome</keyword>
<name>A0A921YM55_MANSE</name>
<reference evidence="2" key="2">
    <citation type="submission" date="2020-12" db="EMBL/GenBank/DDBJ databases">
        <authorList>
            <person name="Kanost M."/>
        </authorList>
    </citation>
    <scope>NUCLEOTIDE SEQUENCE</scope>
</reference>